<dbReference type="InterPro" id="IPR047817">
    <property type="entry name" value="ABC2_TM_bact-type"/>
</dbReference>
<feature type="transmembrane region" description="Helical" evidence="8">
    <location>
        <begin position="336"/>
        <end position="355"/>
    </location>
</feature>
<comment type="caution">
    <text evidence="10">The sequence shown here is derived from an EMBL/GenBank/DDBJ whole genome shotgun (WGS) entry which is preliminary data.</text>
</comment>
<keyword evidence="11" id="KW-1185">Reference proteome</keyword>
<dbReference type="Gene3D" id="3.40.1710.10">
    <property type="entry name" value="abc type-2 transporter like domain"/>
    <property type="match status" value="2"/>
</dbReference>
<comment type="subcellular location">
    <subcellularLocation>
        <location evidence="1">Cell membrane</location>
        <topology evidence="1">Multi-pass membrane protein</topology>
    </subcellularLocation>
</comment>
<protein>
    <recommendedName>
        <fullName evidence="9">ABC transmembrane type-2 domain-containing protein</fullName>
    </recommendedName>
</protein>
<evidence type="ECO:0000256" key="4">
    <source>
        <dbReference type="ARBA" id="ARBA00022475"/>
    </source>
</evidence>
<sequence length="750" mass="82436">MKRILSQCMKELVQFRRDRLTVALAFALPLAMLLLFGFALRLEAKNIPLAIQDFDRTPTSRAYIERLFATNQFHPTSLHGKPEEVIASGQAKAVVIIPPDFSRNINAGKPSSIQVLIDGTDGNNARVIQNSIRATTRFFLQTSGLQSFTNPVIPRIRLWFNPGRKESLYIVPGAYAVILWIFPSLLMAIAMVREKEQGTILQVYTTSMSATELLLGKGLAYLIIGLGQAIFLLLLGSLIFGLGLAGDPTPLLIGTPLFLSAAVMFGLLMGVRTNTQSAAVQAVATIGFLTAFLLSGFIYPVENIPFPLSLISYFVPARYYIELTRDALVRGTGWAGVWYVPLVLLLFSGLFFAVAHRQIWRMQLPQTARATTTGVADIKLIGRLLDSRFWSLAVKEINQTLGNKQLIFMLIFPVTIQLLVFGFALSPDVNNLKLGVVDYSKTPASRELISALTENGIFVVKSYSNSQQELGNLVRAGRITTGLVIPPKFNHNLRSGQTAEIQILIDAVDANTTGIASGYAAQIINNYSQRQANQSPPLIQPRVRFLYNPGLISSWFFIPGVLGLVLTLMSSLVAAATVVREKETGTLEQLLMTPAADWEILLAKVVPLFILLIGDVLLALGIARLVFNLPFRGSFSLFMMLSGVSIFVGISIGILLATVSPNQIRTQLTAFFINMPVNTLSGTVTPIETMPVFFQYLSWLNPLRHYVAISRGLLLKGVGLEVLWLNALALLIFAIILLGISSHLFRRQLV</sequence>
<dbReference type="PROSITE" id="PS51012">
    <property type="entry name" value="ABC_TM2"/>
    <property type="match status" value="2"/>
</dbReference>
<feature type="transmembrane region" description="Helical" evidence="8">
    <location>
        <begin position="671"/>
        <end position="694"/>
    </location>
</feature>
<evidence type="ECO:0000256" key="6">
    <source>
        <dbReference type="ARBA" id="ARBA00022989"/>
    </source>
</evidence>
<dbReference type="GO" id="GO:0005886">
    <property type="term" value="C:plasma membrane"/>
    <property type="evidence" value="ECO:0007669"/>
    <property type="project" value="UniProtKB-SubCell"/>
</dbReference>
<feature type="transmembrane region" description="Helical" evidence="8">
    <location>
        <begin position="635"/>
        <end position="659"/>
    </location>
</feature>
<feature type="transmembrane region" description="Helical" evidence="8">
    <location>
        <begin position="251"/>
        <end position="271"/>
    </location>
</feature>
<keyword evidence="7 8" id="KW-0472">Membrane</keyword>
<dbReference type="STRING" id="211165.GCA_000317285_00680"/>
<feature type="domain" description="ABC transmembrane type-2" evidence="9">
    <location>
        <begin position="125"/>
        <end position="362"/>
    </location>
</feature>
<keyword evidence="3" id="KW-0813">Transport</keyword>
<evidence type="ECO:0000256" key="1">
    <source>
        <dbReference type="ARBA" id="ARBA00004651"/>
    </source>
</evidence>
<dbReference type="Proteomes" id="UP000268857">
    <property type="component" value="Unassembled WGS sequence"/>
</dbReference>
<feature type="transmembrane region" description="Helical" evidence="8">
    <location>
        <begin position="168"/>
        <end position="192"/>
    </location>
</feature>
<dbReference type="Pfam" id="PF12698">
    <property type="entry name" value="ABC2_membrane_3"/>
    <property type="match status" value="2"/>
</dbReference>
<dbReference type="InterPro" id="IPR051449">
    <property type="entry name" value="ABC-2_transporter_component"/>
</dbReference>
<feature type="domain" description="ABC transmembrane type-2" evidence="9">
    <location>
        <begin position="517"/>
        <end position="748"/>
    </location>
</feature>
<dbReference type="InterPro" id="IPR013525">
    <property type="entry name" value="ABC2_TM"/>
</dbReference>
<feature type="transmembrane region" description="Helical" evidence="8">
    <location>
        <begin position="600"/>
        <end position="623"/>
    </location>
</feature>
<feature type="transmembrane region" description="Helical" evidence="8">
    <location>
        <begin position="218"/>
        <end position="245"/>
    </location>
</feature>
<accession>A0A433NMC9</accession>
<evidence type="ECO:0000313" key="10">
    <source>
        <dbReference type="EMBL" id="RUR84205.1"/>
    </source>
</evidence>
<gene>
    <name evidence="10" type="ORF">PCC6912_17990</name>
</gene>
<evidence type="ECO:0000256" key="5">
    <source>
        <dbReference type="ARBA" id="ARBA00022692"/>
    </source>
</evidence>
<dbReference type="EMBL" id="RSCJ01000005">
    <property type="protein sequence ID" value="RUR84205.1"/>
    <property type="molecule type" value="Genomic_DNA"/>
</dbReference>
<feature type="transmembrane region" description="Helical" evidence="8">
    <location>
        <begin position="20"/>
        <end position="40"/>
    </location>
</feature>
<name>A0A433NMC9_CHLFR</name>
<dbReference type="PANTHER" id="PTHR30294:SF29">
    <property type="entry name" value="MULTIDRUG ABC TRANSPORTER PERMEASE YBHS-RELATED"/>
    <property type="match status" value="1"/>
</dbReference>
<dbReference type="PANTHER" id="PTHR30294">
    <property type="entry name" value="MEMBRANE COMPONENT OF ABC TRANSPORTER YHHJ-RELATED"/>
    <property type="match status" value="1"/>
</dbReference>
<evidence type="ECO:0000256" key="3">
    <source>
        <dbReference type="ARBA" id="ARBA00022448"/>
    </source>
</evidence>
<feature type="transmembrane region" description="Helical" evidence="8">
    <location>
        <begin position="723"/>
        <end position="745"/>
    </location>
</feature>
<organism evidence="10 11">
    <name type="scientific">Chlorogloeopsis fritschii PCC 6912</name>
    <dbReference type="NCBI Taxonomy" id="211165"/>
    <lineage>
        <taxon>Bacteria</taxon>
        <taxon>Bacillati</taxon>
        <taxon>Cyanobacteriota</taxon>
        <taxon>Cyanophyceae</taxon>
        <taxon>Nostocales</taxon>
        <taxon>Chlorogloeopsidaceae</taxon>
        <taxon>Chlorogloeopsis</taxon>
    </lineage>
</organism>
<keyword evidence="4" id="KW-1003">Cell membrane</keyword>
<dbReference type="RefSeq" id="WP_081588133.1">
    <property type="nucleotide sequence ID" value="NZ_RSCJ01000005.1"/>
</dbReference>
<comment type="similarity">
    <text evidence="2">Belongs to the ABC-2 integral membrane protein family.</text>
</comment>
<evidence type="ECO:0000259" key="9">
    <source>
        <dbReference type="PROSITE" id="PS51012"/>
    </source>
</evidence>
<feature type="transmembrane region" description="Helical" evidence="8">
    <location>
        <begin position="278"/>
        <end position="299"/>
    </location>
</feature>
<evidence type="ECO:0000256" key="8">
    <source>
        <dbReference type="SAM" id="Phobius"/>
    </source>
</evidence>
<keyword evidence="5 8" id="KW-0812">Transmembrane</keyword>
<evidence type="ECO:0000256" key="2">
    <source>
        <dbReference type="ARBA" id="ARBA00007783"/>
    </source>
</evidence>
<dbReference type="GO" id="GO:0140359">
    <property type="term" value="F:ABC-type transporter activity"/>
    <property type="evidence" value="ECO:0007669"/>
    <property type="project" value="InterPro"/>
</dbReference>
<proteinExistence type="inferred from homology"/>
<evidence type="ECO:0000313" key="11">
    <source>
        <dbReference type="Proteomes" id="UP000268857"/>
    </source>
</evidence>
<feature type="transmembrane region" description="Helical" evidence="8">
    <location>
        <begin position="555"/>
        <end position="579"/>
    </location>
</feature>
<reference evidence="10 11" key="1">
    <citation type="journal article" date="2019" name="Genome Biol. Evol.">
        <title>Day and night: Metabolic profiles and evolutionary relationships of six axenic non-marine cyanobacteria.</title>
        <authorList>
            <person name="Will S.E."/>
            <person name="Henke P."/>
            <person name="Boedeker C."/>
            <person name="Huang S."/>
            <person name="Brinkmann H."/>
            <person name="Rohde M."/>
            <person name="Jarek M."/>
            <person name="Friedl T."/>
            <person name="Seufert S."/>
            <person name="Schumacher M."/>
            <person name="Overmann J."/>
            <person name="Neumann-Schaal M."/>
            <person name="Petersen J."/>
        </authorList>
    </citation>
    <scope>NUCLEOTIDE SEQUENCE [LARGE SCALE GENOMIC DNA]</scope>
    <source>
        <strain evidence="10 11">PCC 6912</strain>
    </source>
</reference>
<dbReference type="AlphaFoldDB" id="A0A433NMC9"/>
<keyword evidence="6 8" id="KW-1133">Transmembrane helix</keyword>
<feature type="transmembrane region" description="Helical" evidence="8">
    <location>
        <begin position="406"/>
        <end position="425"/>
    </location>
</feature>
<evidence type="ECO:0000256" key="7">
    <source>
        <dbReference type="ARBA" id="ARBA00023136"/>
    </source>
</evidence>